<dbReference type="AlphaFoldDB" id="A0A061B1H4"/>
<dbReference type="GO" id="GO:0070979">
    <property type="term" value="P:protein K11-linked ubiquitination"/>
    <property type="evidence" value="ECO:0007669"/>
    <property type="project" value="TreeGrafter"/>
</dbReference>
<dbReference type="Pfam" id="PF03256">
    <property type="entry name" value="ANAPC10"/>
    <property type="match status" value="1"/>
</dbReference>
<dbReference type="Gene3D" id="2.60.120.260">
    <property type="entry name" value="Galactose-binding domain-like"/>
    <property type="match status" value="1"/>
</dbReference>
<keyword evidence="5 6" id="KW-0131">Cell cycle</keyword>
<evidence type="ECO:0000256" key="3">
    <source>
        <dbReference type="ARBA" id="ARBA00022776"/>
    </source>
</evidence>
<dbReference type="EMBL" id="LK052943">
    <property type="protein sequence ID" value="CDR43650.1"/>
    <property type="molecule type" value="Genomic_DNA"/>
</dbReference>
<feature type="domain" description="DOC" evidence="7">
    <location>
        <begin position="1"/>
        <end position="182"/>
    </location>
</feature>
<evidence type="ECO:0000256" key="5">
    <source>
        <dbReference type="ARBA" id="ARBA00023306"/>
    </source>
</evidence>
<proteinExistence type="inferred from homology"/>
<organism evidence="8">
    <name type="scientific">Rhodotorula toruloides</name>
    <name type="common">Yeast</name>
    <name type="synonym">Rhodosporidium toruloides</name>
    <dbReference type="NCBI Taxonomy" id="5286"/>
    <lineage>
        <taxon>Eukaryota</taxon>
        <taxon>Fungi</taxon>
        <taxon>Dikarya</taxon>
        <taxon>Basidiomycota</taxon>
        <taxon>Pucciniomycotina</taxon>
        <taxon>Microbotryomycetes</taxon>
        <taxon>Sporidiobolales</taxon>
        <taxon>Sporidiobolaceae</taxon>
        <taxon>Rhodotorula</taxon>
    </lineage>
</organism>
<gene>
    <name evidence="8" type="ORF">RHTO0S_08e03972g</name>
</gene>
<dbReference type="PANTHER" id="PTHR12936">
    <property type="entry name" value="ANAPHASE-PROMOTING COMPLEX 10"/>
    <property type="match status" value="1"/>
</dbReference>
<comment type="function">
    <text evidence="6">Component of the anaphase promoting complex/cyclosome (APC/C), a cell cycle-regulated E3 ubiquitin-protein ligase complex that controls progression through mitosis and the G1 phase of the cell cycle.</text>
</comment>
<dbReference type="GO" id="GO:0051301">
    <property type="term" value="P:cell division"/>
    <property type="evidence" value="ECO:0007669"/>
    <property type="project" value="UniProtKB-KW"/>
</dbReference>
<evidence type="ECO:0000256" key="1">
    <source>
        <dbReference type="ARBA" id="ARBA00006762"/>
    </source>
</evidence>
<name>A0A061B1H4_RHOTO</name>
<evidence type="ECO:0000313" key="8">
    <source>
        <dbReference type="EMBL" id="CDR43650.1"/>
    </source>
</evidence>
<dbReference type="GO" id="GO:0005680">
    <property type="term" value="C:anaphase-promoting complex"/>
    <property type="evidence" value="ECO:0007669"/>
    <property type="project" value="InterPro"/>
</dbReference>
<dbReference type="PIRSF" id="PIRSF028841">
    <property type="entry name" value="APC10_sub"/>
    <property type="match status" value="1"/>
</dbReference>
<dbReference type="PROSITE" id="PS51284">
    <property type="entry name" value="DOC"/>
    <property type="match status" value="1"/>
</dbReference>
<dbReference type="PANTHER" id="PTHR12936:SF0">
    <property type="entry name" value="ANAPHASE-PROMOTING COMPLEX SUBUNIT 10"/>
    <property type="match status" value="1"/>
</dbReference>
<sequence length="182" mass="20262">MAEPSADELRDIGSLAHWAVSSAKPGYGVEHVRDADPATLWQSEGAQPHLINIQFPKKQSITQVWIFADINQDDSYTPHKISIRAGTHHGDLHEVRWVELANPRGWQAFKLGGTSKTGDTGPAEGEEPIRAHLVQIAILSNHMNGKDTHVRGVRIFAPRVLELDDDLVPFRTVAFTQHETIR</sequence>
<keyword evidence="4 6" id="KW-0833">Ubl conjugation pathway</keyword>
<dbReference type="CDD" id="cd08366">
    <property type="entry name" value="APC10"/>
    <property type="match status" value="1"/>
</dbReference>
<dbReference type="SUPFAM" id="SSF49785">
    <property type="entry name" value="Galactose-binding domain-like"/>
    <property type="match status" value="1"/>
</dbReference>
<dbReference type="InterPro" id="IPR008979">
    <property type="entry name" value="Galactose-bd-like_sf"/>
</dbReference>
<reference evidence="8" key="1">
    <citation type="journal article" date="2014" name="Genome Announc.">
        <title>Draft genome sequence of Rhodosporidium toruloides CECT1137, an oleaginous yeast of biotechnological interest.</title>
        <authorList>
            <person name="Morin N."/>
            <person name="Calcas X."/>
            <person name="Devillers H."/>
            <person name="Durrens P."/>
            <person name="Sherman D.J."/>
            <person name="Nicaud J.-M."/>
            <person name="Neuveglise C."/>
        </authorList>
    </citation>
    <scope>NUCLEOTIDE SEQUENCE</scope>
    <source>
        <strain evidence="8">CECT1137</strain>
    </source>
</reference>
<dbReference type="OrthoDB" id="24948at2759"/>
<keyword evidence="3 6" id="KW-0498">Mitosis</keyword>
<dbReference type="InterPro" id="IPR016901">
    <property type="entry name" value="APC10/Doc1"/>
</dbReference>
<evidence type="ECO:0000256" key="4">
    <source>
        <dbReference type="ARBA" id="ARBA00022786"/>
    </source>
</evidence>
<dbReference type="SMART" id="SM01337">
    <property type="entry name" value="APC10"/>
    <property type="match status" value="1"/>
</dbReference>
<evidence type="ECO:0000256" key="6">
    <source>
        <dbReference type="PIRNR" id="PIRNR028841"/>
    </source>
</evidence>
<protein>
    <recommendedName>
        <fullName evidence="6">Anaphase-promoting complex subunit 10</fullName>
    </recommendedName>
</protein>
<dbReference type="InterPro" id="IPR004939">
    <property type="entry name" value="APC_su10/DOC_dom"/>
</dbReference>
<evidence type="ECO:0000256" key="2">
    <source>
        <dbReference type="ARBA" id="ARBA00022618"/>
    </source>
</evidence>
<accession>A0A061B1H4</accession>
<dbReference type="GO" id="GO:0031145">
    <property type="term" value="P:anaphase-promoting complex-dependent catabolic process"/>
    <property type="evidence" value="ECO:0007669"/>
    <property type="project" value="InterPro"/>
</dbReference>
<comment type="similarity">
    <text evidence="1 6">Belongs to the APC10 family.</text>
</comment>
<evidence type="ECO:0000259" key="7">
    <source>
        <dbReference type="PROSITE" id="PS51284"/>
    </source>
</evidence>
<keyword evidence="2 6" id="KW-0132">Cell division</keyword>